<dbReference type="EMBL" id="CP060394">
    <property type="protein sequence ID" value="QNI33381.1"/>
    <property type="molecule type" value="Genomic_DNA"/>
</dbReference>
<evidence type="ECO:0000313" key="1">
    <source>
        <dbReference type="EMBL" id="QNI33381.1"/>
    </source>
</evidence>
<organism evidence="1 2">
    <name type="scientific">Alloacidobacterium dinghuense</name>
    <dbReference type="NCBI Taxonomy" id="2763107"/>
    <lineage>
        <taxon>Bacteria</taxon>
        <taxon>Pseudomonadati</taxon>
        <taxon>Acidobacteriota</taxon>
        <taxon>Terriglobia</taxon>
        <taxon>Terriglobales</taxon>
        <taxon>Acidobacteriaceae</taxon>
        <taxon>Alloacidobacterium</taxon>
    </lineage>
</organism>
<keyword evidence="2" id="KW-1185">Reference proteome</keyword>
<sequence length="91" mass="10028">MTTVDVLFRYEQHPTEAAIAALNNMSEVYGIRGVWLKEDAKTIRVEFDATRLNKAIVAQLLRRAGIDIAEELPLIPPQPSASTEPTPAPAK</sequence>
<evidence type="ECO:0008006" key="3">
    <source>
        <dbReference type="Google" id="ProtNLM"/>
    </source>
</evidence>
<dbReference type="Proteomes" id="UP000515312">
    <property type="component" value="Chromosome"/>
</dbReference>
<gene>
    <name evidence="1" type="ORF">H7849_05345</name>
</gene>
<evidence type="ECO:0000313" key="2">
    <source>
        <dbReference type="Proteomes" id="UP000515312"/>
    </source>
</evidence>
<dbReference type="RefSeq" id="WP_186744765.1">
    <property type="nucleotide sequence ID" value="NZ_CP060394.1"/>
</dbReference>
<dbReference type="KEGG" id="adin:H7849_05345"/>
<dbReference type="AlphaFoldDB" id="A0A7G8BLG1"/>
<proteinExistence type="predicted"/>
<name>A0A7G8BLG1_9BACT</name>
<reference evidence="1 2" key="1">
    <citation type="submission" date="2020-08" db="EMBL/GenBank/DDBJ databases">
        <title>Edaphobacter telluris sp. nov. and Acidobacterium dinghuensis sp. nov., two acidobacteria isolated from forest soil.</title>
        <authorList>
            <person name="Fu J."/>
            <person name="Qiu L."/>
        </authorList>
    </citation>
    <scope>NUCLEOTIDE SEQUENCE [LARGE SCALE GENOMIC DNA]</scope>
    <source>
        <strain evidence="1">4Y35</strain>
    </source>
</reference>
<protein>
    <recommendedName>
        <fullName evidence="3">HMA domain-containing protein</fullName>
    </recommendedName>
</protein>
<accession>A0A7G8BLG1</accession>